<dbReference type="InterPro" id="IPR029428">
    <property type="entry name" value="MCRIP"/>
</dbReference>
<evidence type="ECO:0000256" key="5">
    <source>
        <dbReference type="ARBA" id="ARBA00023242"/>
    </source>
</evidence>
<evidence type="ECO:0000256" key="1">
    <source>
        <dbReference type="ARBA" id="ARBA00004123"/>
    </source>
</evidence>
<proteinExistence type="inferred from homology"/>
<organism evidence="7 9">
    <name type="scientific">Heterocephalus glaber</name>
    <name type="common">Naked mole rat</name>
    <dbReference type="NCBI Taxonomy" id="10181"/>
    <lineage>
        <taxon>Eukaryota</taxon>
        <taxon>Metazoa</taxon>
        <taxon>Chordata</taxon>
        <taxon>Craniata</taxon>
        <taxon>Vertebrata</taxon>
        <taxon>Euteleostomi</taxon>
        <taxon>Mammalia</taxon>
        <taxon>Eutheria</taxon>
        <taxon>Euarchontoglires</taxon>
        <taxon>Glires</taxon>
        <taxon>Rodentia</taxon>
        <taxon>Hystricomorpha</taxon>
        <taxon>Bathyergidae</taxon>
        <taxon>Heterocephalus</taxon>
    </lineage>
</organism>
<keyword evidence="5" id="KW-0539">Nucleus</keyword>
<dbReference type="Pfam" id="PF14799">
    <property type="entry name" value="FAM195"/>
    <property type="match status" value="1"/>
</dbReference>
<evidence type="ECO:0000313" key="8">
    <source>
        <dbReference type="RefSeq" id="XP_012924365.1"/>
    </source>
</evidence>
<evidence type="ECO:0000256" key="2">
    <source>
        <dbReference type="ARBA" id="ARBA00004210"/>
    </source>
</evidence>
<evidence type="ECO:0000313" key="9">
    <source>
        <dbReference type="RefSeq" id="XP_021107104.1"/>
    </source>
</evidence>
<gene>
    <name evidence="8 9" type="primary">Mcrip2</name>
</gene>
<keyword evidence="7" id="KW-1185">Reference proteome</keyword>
<dbReference type="GeneID" id="101696526"/>
<evidence type="ECO:0000313" key="7">
    <source>
        <dbReference type="Proteomes" id="UP000694906"/>
    </source>
</evidence>
<dbReference type="GO" id="GO:0010494">
    <property type="term" value="C:cytoplasmic stress granule"/>
    <property type="evidence" value="ECO:0007669"/>
    <property type="project" value="UniProtKB-SubCell"/>
</dbReference>
<feature type="compositionally biased region" description="Pro residues" evidence="6">
    <location>
        <begin position="93"/>
        <end position="104"/>
    </location>
</feature>
<reference evidence="8 9" key="1">
    <citation type="submission" date="2025-04" db="UniProtKB">
        <authorList>
            <consortium name="RefSeq"/>
        </authorList>
    </citation>
    <scope>IDENTIFICATION</scope>
</reference>
<evidence type="ECO:0000256" key="4">
    <source>
        <dbReference type="ARBA" id="ARBA00022490"/>
    </source>
</evidence>
<dbReference type="RefSeq" id="XP_012924365.1">
    <property type="nucleotide sequence ID" value="XM_013068911.2"/>
</dbReference>
<protein>
    <submittedName>
        <fullName evidence="8 9">MAPK regulated corepressor interacting protein 2 isoform X1</fullName>
    </submittedName>
</protein>
<dbReference type="AlphaFoldDB" id="A0AAX6SE80"/>
<evidence type="ECO:0000256" key="3">
    <source>
        <dbReference type="ARBA" id="ARBA00010821"/>
    </source>
</evidence>
<dbReference type="GO" id="GO:0005634">
    <property type="term" value="C:nucleus"/>
    <property type="evidence" value="ECO:0007669"/>
    <property type="project" value="UniProtKB-SubCell"/>
</dbReference>
<sequence>MVQERGGCLLLHAYLAFKPPQGPPEFQGYLTPRLHLEFFGHGVEEPEIISLPPPLLYEAALRDVHSGQQTALFNSPTQQQVESRLGELLKCRQPPPPTSPPPRAQPSTPRAGPWPLASQGPRLVFNRVNGRRPLATSPSLEGTQETYTLAHEENVRFVSEAWQQVEQQLDGGPAGESGPKPVQYVERTPDPRLQSEPPTPISSGTSPRSCTSREASSMFLSSLCPSDPELGSGRLQA</sequence>
<feature type="region of interest" description="Disordered" evidence="6">
    <location>
        <begin position="167"/>
        <end position="237"/>
    </location>
</feature>
<dbReference type="CTD" id="84331"/>
<dbReference type="Proteomes" id="UP000694906">
    <property type="component" value="Unplaced"/>
</dbReference>
<feature type="compositionally biased region" description="Polar residues" evidence="6">
    <location>
        <begin position="201"/>
        <end position="224"/>
    </location>
</feature>
<comment type="subcellular location">
    <subcellularLocation>
        <location evidence="2">Cytoplasm</location>
        <location evidence="2">Stress granule</location>
    </subcellularLocation>
    <subcellularLocation>
        <location evidence="1">Nucleus</location>
    </subcellularLocation>
</comment>
<keyword evidence="4" id="KW-0963">Cytoplasm</keyword>
<comment type="similarity">
    <text evidence="3">Belongs to the MCRIP family.</text>
</comment>
<feature type="region of interest" description="Disordered" evidence="6">
    <location>
        <begin position="91"/>
        <end position="120"/>
    </location>
</feature>
<accession>A0AAX6SE80</accession>
<dbReference type="RefSeq" id="XP_021107104.1">
    <property type="nucleotide sequence ID" value="XM_021251445.1"/>
</dbReference>
<evidence type="ECO:0000256" key="6">
    <source>
        <dbReference type="SAM" id="MobiDB-lite"/>
    </source>
</evidence>
<name>A0AAX6SE80_HETGA</name>